<evidence type="ECO:0000313" key="2">
    <source>
        <dbReference type="EMBL" id="KAF6308026.1"/>
    </source>
</evidence>
<feature type="region of interest" description="Disordered" evidence="1">
    <location>
        <begin position="23"/>
        <end position="42"/>
    </location>
</feature>
<name>A0A7J7U5G9_MYOMY</name>
<evidence type="ECO:0000313" key="3">
    <source>
        <dbReference type="Proteomes" id="UP000527355"/>
    </source>
</evidence>
<protein>
    <submittedName>
        <fullName evidence="2">Uncharacterized protein</fullName>
    </submittedName>
</protein>
<accession>A0A7J7U5G9</accession>
<keyword evidence="3" id="KW-1185">Reference proteome</keyword>
<sequence length="123" mass="13558">MLKSQAPVAQNVSLFGDRLSTETTKLDLGHEGEPEPYVTGVLTKGGNLDTETCVGEYDVRRPGEKTASTSQGEGPGTDPSLTASKRSQRCRHLNFRISKFLFCTPPSLWYLCQSNPSKLIRIR</sequence>
<dbReference type="Proteomes" id="UP000527355">
    <property type="component" value="Unassembled WGS sequence"/>
</dbReference>
<feature type="compositionally biased region" description="Basic and acidic residues" evidence="1">
    <location>
        <begin position="24"/>
        <end position="33"/>
    </location>
</feature>
<evidence type="ECO:0000256" key="1">
    <source>
        <dbReference type="SAM" id="MobiDB-lite"/>
    </source>
</evidence>
<reference evidence="2 3" key="1">
    <citation type="journal article" date="2020" name="Nature">
        <title>Six reference-quality genomes reveal evolution of bat adaptations.</title>
        <authorList>
            <person name="Jebb D."/>
            <person name="Huang Z."/>
            <person name="Pippel M."/>
            <person name="Hughes G.M."/>
            <person name="Lavrichenko K."/>
            <person name="Devanna P."/>
            <person name="Winkler S."/>
            <person name="Jermiin L.S."/>
            <person name="Skirmuntt E.C."/>
            <person name="Katzourakis A."/>
            <person name="Burkitt-Gray L."/>
            <person name="Ray D.A."/>
            <person name="Sullivan K.A.M."/>
            <person name="Roscito J.G."/>
            <person name="Kirilenko B.M."/>
            <person name="Davalos L.M."/>
            <person name="Corthals A.P."/>
            <person name="Power M.L."/>
            <person name="Jones G."/>
            <person name="Ransome R.D."/>
            <person name="Dechmann D.K.N."/>
            <person name="Locatelli A.G."/>
            <person name="Puechmaille S.J."/>
            <person name="Fedrigo O."/>
            <person name="Jarvis E.D."/>
            <person name="Hiller M."/>
            <person name="Vernes S.C."/>
            <person name="Myers E.W."/>
            <person name="Teeling E.C."/>
        </authorList>
    </citation>
    <scope>NUCLEOTIDE SEQUENCE [LARGE SCALE GENOMIC DNA]</scope>
    <source>
        <strain evidence="2">MMyoMyo1</strain>
        <tissue evidence="2">Flight muscle</tissue>
    </source>
</reference>
<dbReference type="EMBL" id="JABWUV010000014">
    <property type="protein sequence ID" value="KAF6308026.1"/>
    <property type="molecule type" value="Genomic_DNA"/>
</dbReference>
<feature type="region of interest" description="Disordered" evidence="1">
    <location>
        <begin position="55"/>
        <end position="85"/>
    </location>
</feature>
<organism evidence="2 3">
    <name type="scientific">Myotis myotis</name>
    <name type="common">Greater mouse-eared bat</name>
    <name type="synonym">Vespertilio myotis</name>
    <dbReference type="NCBI Taxonomy" id="51298"/>
    <lineage>
        <taxon>Eukaryota</taxon>
        <taxon>Metazoa</taxon>
        <taxon>Chordata</taxon>
        <taxon>Craniata</taxon>
        <taxon>Vertebrata</taxon>
        <taxon>Euteleostomi</taxon>
        <taxon>Mammalia</taxon>
        <taxon>Eutheria</taxon>
        <taxon>Laurasiatheria</taxon>
        <taxon>Chiroptera</taxon>
        <taxon>Yangochiroptera</taxon>
        <taxon>Vespertilionidae</taxon>
        <taxon>Myotis</taxon>
    </lineage>
</organism>
<dbReference type="AlphaFoldDB" id="A0A7J7U5G9"/>
<proteinExistence type="predicted"/>
<gene>
    <name evidence="2" type="ORF">mMyoMyo1_008819</name>
</gene>
<comment type="caution">
    <text evidence="2">The sequence shown here is derived from an EMBL/GenBank/DDBJ whole genome shotgun (WGS) entry which is preliminary data.</text>
</comment>